<sequence length="415" mass="43890">MAAGVAAGAYTQLVSIILQLVTVPIFLWRWSLEEYGIWLVISAAQTYFALSEFGVISAAGSRMTVLYGRAAFTGANRVFGAAVSFVTVTFLALVVLSPIVTIAAQGLGLPLDFSLAAGLLVVSVAMAQVGGLSFVVYQASGRNHRGVASIANTRVAEWLGGIVGLLLTNSPIFVALGMLLGRTIATALVLRDSLKGQSVFSIRLVRWRYVRLHLTQSFANFSITLASSLSIQGVTILVGVFYGASDVAIFNIYRTAARIVVQATAIVSHAAWPEFAALHGSGSVDRMKAFYKRIQKTSLGLSTVACVALICGFPLLLLLWTHNTVPLNWGLVLAVSSYAMLASCWHVPRVLLTAVGDNRGVSRAAVVAALVVVASATLLGAARAEIWTQAVGMAVGEAIAAIVTIRLAGRWLARR</sequence>
<keyword evidence="2" id="KW-1003">Cell membrane</keyword>
<keyword evidence="4 6" id="KW-1133">Transmembrane helix</keyword>
<organism evidence="7 8">
    <name type="scientific">Microbacterium algihabitans</name>
    <dbReference type="NCBI Taxonomy" id="3075992"/>
    <lineage>
        <taxon>Bacteria</taxon>
        <taxon>Bacillati</taxon>
        <taxon>Actinomycetota</taxon>
        <taxon>Actinomycetes</taxon>
        <taxon>Micrococcales</taxon>
        <taxon>Microbacteriaceae</taxon>
        <taxon>Microbacterium</taxon>
    </lineage>
</organism>
<name>A0ABU3RVF0_9MICO</name>
<dbReference type="EMBL" id="JAWDIU010000002">
    <property type="protein sequence ID" value="MDU0326867.1"/>
    <property type="molecule type" value="Genomic_DNA"/>
</dbReference>
<proteinExistence type="predicted"/>
<dbReference type="Proteomes" id="UP001256673">
    <property type="component" value="Unassembled WGS sequence"/>
</dbReference>
<comment type="subcellular location">
    <subcellularLocation>
        <location evidence="1">Cell membrane</location>
        <topology evidence="1">Multi-pass membrane protein</topology>
    </subcellularLocation>
</comment>
<evidence type="ECO:0008006" key="9">
    <source>
        <dbReference type="Google" id="ProtNLM"/>
    </source>
</evidence>
<dbReference type="RefSeq" id="WP_316001268.1">
    <property type="nucleotide sequence ID" value="NZ_JAWDIU010000002.1"/>
</dbReference>
<feature type="transmembrane region" description="Helical" evidence="6">
    <location>
        <begin position="386"/>
        <end position="409"/>
    </location>
</feature>
<dbReference type="InterPro" id="IPR050833">
    <property type="entry name" value="Poly_Biosynth_Transport"/>
</dbReference>
<protein>
    <recommendedName>
        <fullName evidence="9">O-antigen/teichoic acid export membrane protein</fullName>
    </recommendedName>
</protein>
<evidence type="ECO:0000256" key="6">
    <source>
        <dbReference type="SAM" id="Phobius"/>
    </source>
</evidence>
<evidence type="ECO:0000313" key="7">
    <source>
        <dbReference type="EMBL" id="MDU0326867.1"/>
    </source>
</evidence>
<feature type="transmembrane region" description="Helical" evidence="6">
    <location>
        <begin position="218"/>
        <end position="244"/>
    </location>
</feature>
<feature type="transmembrane region" description="Helical" evidence="6">
    <location>
        <begin position="79"/>
        <end position="103"/>
    </location>
</feature>
<keyword evidence="5 6" id="KW-0472">Membrane</keyword>
<gene>
    <name evidence="7" type="ORF">RWH43_08885</name>
</gene>
<feature type="transmembrane region" description="Helical" evidence="6">
    <location>
        <begin position="115"/>
        <end position="138"/>
    </location>
</feature>
<evidence type="ECO:0000256" key="2">
    <source>
        <dbReference type="ARBA" id="ARBA00022475"/>
    </source>
</evidence>
<feature type="transmembrane region" description="Helical" evidence="6">
    <location>
        <begin position="299"/>
        <end position="321"/>
    </location>
</feature>
<evidence type="ECO:0000313" key="8">
    <source>
        <dbReference type="Proteomes" id="UP001256673"/>
    </source>
</evidence>
<evidence type="ECO:0000256" key="3">
    <source>
        <dbReference type="ARBA" id="ARBA00022692"/>
    </source>
</evidence>
<accession>A0ABU3RVF0</accession>
<feature type="transmembrane region" description="Helical" evidence="6">
    <location>
        <begin position="360"/>
        <end position="380"/>
    </location>
</feature>
<evidence type="ECO:0000256" key="4">
    <source>
        <dbReference type="ARBA" id="ARBA00022989"/>
    </source>
</evidence>
<keyword evidence="8" id="KW-1185">Reference proteome</keyword>
<dbReference type="PANTHER" id="PTHR30250">
    <property type="entry name" value="PST FAMILY PREDICTED COLANIC ACID TRANSPORTER"/>
    <property type="match status" value="1"/>
</dbReference>
<feature type="transmembrane region" description="Helical" evidence="6">
    <location>
        <begin position="327"/>
        <end position="348"/>
    </location>
</feature>
<keyword evidence="3 6" id="KW-0812">Transmembrane</keyword>
<feature type="transmembrane region" description="Helical" evidence="6">
    <location>
        <begin position="6"/>
        <end position="28"/>
    </location>
</feature>
<comment type="caution">
    <text evidence="7">The sequence shown here is derived from an EMBL/GenBank/DDBJ whole genome shotgun (WGS) entry which is preliminary data.</text>
</comment>
<dbReference type="PANTHER" id="PTHR30250:SF26">
    <property type="entry name" value="PSMA PROTEIN"/>
    <property type="match status" value="1"/>
</dbReference>
<feature type="transmembrane region" description="Helical" evidence="6">
    <location>
        <begin position="35"/>
        <end position="59"/>
    </location>
</feature>
<feature type="transmembrane region" description="Helical" evidence="6">
    <location>
        <begin position="158"/>
        <end position="181"/>
    </location>
</feature>
<evidence type="ECO:0000256" key="1">
    <source>
        <dbReference type="ARBA" id="ARBA00004651"/>
    </source>
</evidence>
<reference evidence="7 8" key="1">
    <citation type="submission" date="2023-09" db="EMBL/GenBank/DDBJ databases">
        <title>Microbacterium fusihabitans sp. nov., Microbacterium phycihabitans sp. nov., and Microbacterium cervinum sp. nov., isolated from dried seaweeds of beach.</title>
        <authorList>
            <person name="Lee S.D."/>
        </authorList>
    </citation>
    <scope>NUCLEOTIDE SEQUENCE [LARGE SCALE GENOMIC DNA]</scope>
    <source>
        <strain evidence="7 8">KSW2-21</strain>
    </source>
</reference>
<evidence type="ECO:0000256" key="5">
    <source>
        <dbReference type="ARBA" id="ARBA00023136"/>
    </source>
</evidence>